<evidence type="ECO:0000313" key="6">
    <source>
        <dbReference type="Proteomes" id="UP001363151"/>
    </source>
</evidence>
<gene>
    <name evidence="5" type="primary">ppia</name>
    <name evidence="5" type="ORF">SO694_00011213</name>
</gene>
<dbReference type="Pfam" id="PF00160">
    <property type="entry name" value="Pro_isomerase"/>
    <property type="match status" value="1"/>
</dbReference>
<comment type="similarity">
    <text evidence="3">Belongs to the cyclophilin-type PPIase family.</text>
</comment>
<organism evidence="5 6">
    <name type="scientific">Aureococcus anophagefferens</name>
    <name type="common">Harmful bloom alga</name>
    <dbReference type="NCBI Taxonomy" id="44056"/>
    <lineage>
        <taxon>Eukaryota</taxon>
        <taxon>Sar</taxon>
        <taxon>Stramenopiles</taxon>
        <taxon>Ochrophyta</taxon>
        <taxon>Pelagophyceae</taxon>
        <taxon>Pelagomonadales</taxon>
        <taxon>Pelagomonadaceae</taxon>
        <taxon>Aureococcus</taxon>
    </lineage>
</organism>
<keyword evidence="1 3" id="KW-0697">Rotamase</keyword>
<dbReference type="EC" id="5.2.1.8" evidence="3"/>
<dbReference type="Proteomes" id="UP001363151">
    <property type="component" value="Unassembled WGS sequence"/>
</dbReference>
<comment type="catalytic activity">
    <reaction evidence="3">
        <text>[protein]-peptidylproline (omega=180) = [protein]-peptidylproline (omega=0)</text>
        <dbReference type="Rhea" id="RHEA:16237"/>
        <dbReference type="Rhea" id="RHEA-COMP:10747"/>
        <dbReference type="Rhea" id="RHEA-COMP:10748"/>
        <dbReference type="ChEBI" id="CHEBI:83833"/>
        <dbReference type="ChEBI" id="CHEBI:83834"/>
        <dbReference type="EC" id="5.2.1.8"/>
    </reaction>
</comment>
<name>A0ABR1GFB2_AURAN</name>
<dbReference type="EMBL" id="JBBJCI010000024">
    <property type="protein sequence ID" value="KAK7254498.1"/>
    <property type="molecule type" value="Genomic_DNA"/>
</dbReference>
<accession>A0ABR1GFB2</accession>
<reference evidence="5 6" key="1">
    <citation type="submission" date="2024-03" db="EMBL/GenBank/DDBJ databases">
        <title>Aureococcus anophagefferens CCMP1851 and Kratosvirus quantuckense: Draft genome of a second virus-susceptible host strain in the model system.</title>
        <authorList>
            <person name="Chase E."/>
            <person name="Truchon A.R."/>
            <person name="Schepens W."/>
            <person name="Wilhelm S.W."/>
        </authorList>
    </citation>
    <scope>NUCLEOTIDE SEQUENCE [LARGE SCALE GENOMIC DNA]</scope>
    <source>
        <strain evidence="5 6">CCMP1851</strain>
    </source>
</reference>
<dbReference type="GO" id="GO:0016853">
    <property type="term" value="F:isomerase activity"/>
    <property type="evidence" value="ECO:0007669"/>
    <property type="project" value="UniProtKB-KW"/>
</dbReference>
<evidence type="ECO:0000256" key="1">
    <source>
        <dbReference type="ARBA" id="ARBA00023110"/>
    </source>
</evidence>
<protein>
    <recommendedName>
        <fullName evidence="3">Peptidyl-prolyl cis-trans isomerase</fullName>
        <shortName evidence="3">PPIase</shortName>
        <ecNumber evidence="3">5.2.1.8</ecNumber>
    </recommendedName>
</protein>
<comment type="caution">
    <text evidence="5">The sequence shown here is derived from an EMBL/GenBank/DDBJ whole genome shotgun (WGS) entry which is preliminary data.</text>
</comment>
<dbReference type="InterPro" id="IPR029000">
    <property type="entry name" value="Cyclophilin-like_dom_sf"/>
</dbReference>
<evidence type="ECO:0000256" key="3">
    <source>
        <dbReference type="RuleBase" id="RU363019"/>
    </source>
</evidence>
<evidence type="ECO:0000259" key="4">
    <source>
        <dbReference type="PROSITE" id="PS50072"/>
    </source>
</evidence>
<comment type="function">
    <text evidence="3">PPIases accelerate the folding of proteins. It catalyzes the cis-trans isomerization of proline imidic peptide bonds in oligopeptides.</text>
</comment>
<dbReference type="PROSITE" id="PS00170">
    <property type="entry name" value="CSA_PPIASE_1"/>
    <property type="match status" value="1"/>
</dbReference>
<dbReference type="CDD" id="cd01926">
    <property type="entry name" value="cyclophilin_ABH_like"/>
    <property type="match status" value="1"/>
</dbReference>
<dbReference type="PANTHER" id="PTHR11071">
    <property type="entry name" value="PEPTIDYL-PROLYL CIS-TRANS ISOMERASE"/>
    <property type="match status" value="1"/>
</dbReference>
<dbReference type="PRINTS" id="PR00153">
    <property type="entry name" value="CSAPPISMRASE"/>
</dbReference>
<keyword evidence="2 3" id="KW-0413">Isomerase</keyword>
<evidence type="ECO:0000313" key="5">
    <source>
        <dbReference type="EMBL" id="KAK7254498.1"/>
    </source>
</evidence>
<keyword evidence="6" id="KW-1185">Reference proteome</keyword>
<dbReference type="PROSITE" id="PS50072">
    <property type="entry name" value="CSA_PPIASE_2"/>
    <property type="match status" value="1"/>
</dbReference>
<feature type="domain" description="PPIase cyclophilin-type" evidence="4">
    <location>
        <begin position="79"/>
        <end position="235"/>
    </location>
</feature>
<dbReference type="InterPro" id="IPR002130">
    <property type="entry name" value="Cyclophilin-type_PPIase_dom"/>
</dbReference>
<dbReference type="InterPro" id="IPR020892">
    <property type="entry name" value="Cyclophilin-type_PPIase_CS"/>
</dbReference>
<sequence>MADFVEDPAKEAALIEALWTEKDEADCQKWRDAKVADWDAKGKMLVKYPERGDLDAWLDKQCQKTKDAALTVRSNPKVFFDMQIGDDKPGRIVMQIRKDVVPKTAQNFIELCTGKPGFGYKGCPFHRVIPGFMCQGGDFTNMNGTGGKSIYGEKFEDENFKLKHTGPGVLSMANAGPGTNGSQFFLCTAKTTWLDGKHVVFGKVVEGMDVVTAVEKVGSQGGETSSKVVIFNCGLVGLDGVDKKGHWPEEA</sequence>
<dbReference type="SUPFAM" id="SSF50891">
    <property type="entry name" value="Cyclophilin-like"/>
    <property type="match status" value="1"/>
</dbReference>
<proteinExistence type="inferred from homology"/>
<dbReference type="PANTHER" id="PTHR11071:SF561">
    <property type="entry name" value="PEPTIDYL-PROLYL CIS-TRANS ISOMERASE D-RELATED"/>
    <property type="match status" value="1"/>
</dbReference>
<evidence type="ECO:0000256" key="2">
    <source>
        <dbReference type="ARBA" id="ARBA00023235"/>
    </source>
</evidence>
<dbReference type="Gene3D" id="2.40.100.10">
    <property type="entry name" value="Cyclophilin-like"/>
    <property type="match status" value="1"/>
</dbReference>